<name>A0A1Y3B159_EURMA</name>
<protein>
    <submittedName>
        <fullName evidence="2">Uncharacterized protein</fullName>
    </submittedName>
</protein>
<reference evidence="2 3" key="1">
    <citation type="submission" date="2017-03" db="EMBL/GenBank/DDBJ databases">
        <title>Genome Survey of Euroglyphus maynei.</title>
        <authorList>
            <person name="Arlian L.G."/>
            <person name="Morgan M.S."/>
            <person name="Rider S.D."/>
        </authorList>
    </citation>
    <scope>NUCLEOTIDE SEQUENCE [LARGE SCALE GENOMIC DNA]</scope>
    <source>
        <strain evidence="2">Arlian Lab</strain>
        <tissue evidence="2">Whole body</tissue>
    </source>
</reference>
<evidence type="ECO:0000313" key="2">
    <source>
        <dbReference type="EMBL" id="OTF73075.1"/>
    </source>
</evidence>
<sequence>MNGDNDGISHQFRHVSLNKESFVNDNNGYGDIKSQLEMFEARLRTISDRLMQPSSRLMTKPSCGQLIVATFCHTQKSFENDICHDSVIRTKNRQECWPKTVFYQYLARDDSAHPPQLIQIPFKYSLISNLLLLRGLFQMSDSRRFVQISNRLRCRNDQAIITLIDVIDLHRDDLISGFHLDQFDFIQSGTIPGHLDYLDSTKISMAEFFNCFGNSSAIRRPLALQYDHRQQSQLTNNYQVGKTQKPKSKSKVKSYPATRSV</sequence>
<evidence type="ECO:0000256" key="1">
    <source>
        <dbReference type="SAM" id="MobiDB-lite"/>
    </source>
</evidence>
<dbReference type="EMBL" id="MUJZ01053282">
    <property type="protein sequence ID" value="OTF73075.1"/>
    <property type="molecule type" value="Genomic_DNA"/>
</dbReference>
<dbReference type="OrthoDB" id="10456011at2759"/>
<gene>
    <name evidence="2" type="ORF">BLA29_009449</name>
</gene>
<feature type="region of interest" description="Disordered" evidence="1">
    <location>
        <begin position="240"/>
        <end position="261"/>
    </location>
</feature>
<evidence type="ECO:0000313" key="3">
    <source>
        <dbReference type="Proteomes" id="UP000194236"/>
    </source>
</evidence>
<keyword evidence="3" id="KW-1185">Reference proteome</keyword>
<feature type="non-terminal residue" evidence="2">
    <location>
        <position position="261"/>
    </location>
</feature>
<proteinExistence type="predicted"/>
<organism evidence="2 3">
    <name type="scientific">Euroglyphus maynei</name>
    <name type="common">Mayne's house dust mite</name>
    <dbReference type="NCBI Taxonomy" id="6958"/>
    <lineage>
        <taxon>Eukaryota</taxon>
        <taxon>Metazoa</taxon>
        <taxon>Ecdysozoa</taxon>
        <taxon>Arthropoda</taxon>
        <taxon>Chelicerata</taxon>
        <taxon>Arachnida</taxon>
        <taxon>Acari</taxon>
        <taxon>Acariformes</taxon>
        <taxon>Sarcoptiformes</taxon>
        <taxon>Astigmata</taxon>
        <taxon>Psoroptidia</taxon>
        <taxon>Analgoidea</taxon>
        <taxon>Pyroglyphidae</taxon>
        <taxon>Pyroglyphinae</taxon>
        <taxon>Euroglyphus</taxon>
    </lineage>
</organism>
<dbReference type="AlphaFoldDB" id="A0A1Y3B159"/>
<accession>A0A1Y3B159</accession>
<dbReference type="Proteomes" id="UP000194236">
    <property type="component" value="Unassembled WGS sequence"/>
</dbReference>
<comment type="caution">
    <text evidence="2">The sequence shown here is derived from an EMBL/GenBank/DDBJ whole genome shotgun (WGS) entry which is preliminary data.</text>
</comment>